<reference evidence="4 5" key="1">
    <citation type="submission" date="2019-04" db="EMBL/GenBank/DDBJ databases">
        <title>Genome sequencing of Clostridium botulinum Groups I-IV and Clostridium butyricum.</title>
        <authorList>
            <person name="Brunt J."/>
            <person name="Van Vliet A.H.M."/>
            <person name="Stringer S.C."/>
            <person name="Carter A.T."/>
            <person name="Peck M.W."/>
        </authorList>
    </citation>
    <scope>NUCLEOTIDE SEQUENCE [LARGE SCALE GENOMIC DNA]</scope>
    <source>
        <strain evidence="1 5">1605</strain>
        <strain evidence="3 6">BL81</strain>
        <strain evidence="2 4">CB-K-33E</strain>
    </source>
</reference>
<evidence type="ECO:0000313" key="2">
    <source>
        <dbReference type="EMBL" id="NFN33779.1"/>
    </source>
</evidence>
<accession>A0A0C2N2Q6</accession>
<evidence type="ECO:0000313" key="6">
    <source>
        <dbReference type="Proteomes" id="UP000486903"/>
    </source>
</evidence>
<dbReference type="Proteomes" id="UP000476820">
    <property type="component" value="Unassembled WGS sequence"/>
</dbReference>
<name>A0A0C2N2Q6_CLOBO</name>
<dbReference type="InterPro" id="IPR027972">
    <property type="entry name" value="DUF4489"/>
</dbReference>
<dbReference type="AlphaFoldDB" id="A0A0C2N2Q6"/>
<evidence type="ECO:0000313" key="4">
    <source>
        <dbReference type="Proteomes" id="UP000473681"/>
    </source>
</evidence>
<dbReference type="Proteomes" id="UP000473681">
    <property type="component" value="Unassembled WGS sequence"/>
</dbReference>
<dbReference type="EMBL" id="SWVK01000001">
    <property type="protein sequence ID" value="NFN33779.1"/>
    <property type="molecule type" value="Genomic_DNA"/>
</dbReference>
<dbReference type="RefSeq" id="WP_003369376.1">
    <property type="nucleotide sequence ID" value="NZ_CP010520.1"/>
</dbReference>
<dbReference type="Proteomes" id="UP000486903">
    <property type="component" value="Unassembled WGS sequence"/>
</dbReference>
<comment type="caution">
    <text evidence="1">The sequence shown here is derived from an EMBL/GenBank/DDBJ whole genome shotgun (WGS) entry which is preliminary data.</text>
</comment>
<dbReference type="OrthoDB" id="1912442at2"/>
<organism evidence="1 5">
    <name type="scientific">Clostridium botulinum</name>
    <dbReference type="NCBI Taxonomy" id="1491"/>
    <lineage>
        <taxon>Bacteria</taxon>
        <taxon>Bacillati</taxon>
        <taxon>Bacillota</taxon>
        <taxon>Clostridia</taxon>
        <taxon>Eubacteriales</taxon>
        <taxon>Clostridiaceae</taxon>
        <taxon>Clostridium</taxon>
    </lineage>
</organism>
<dbReference type="EMBL" id="SWOV01000052">
    <property type="protein sequence ID" value="NFF89140.1"/>
    <property type="molecule type" value="Genomic_DNA"/>
</dbReference>
<proteinExistence type="predicted"/>
<gene>
    <name evidence="1" type="ORF">FC774_14895</name>
    <name evidence="2" type="ORF">FDB51_01270</name>
    <name evidence="3" type="ORF">FDG31_18300</name>
</gene>
<evidence type="ECO:0000313" key="3">
    <source>
        <dbReference type="EMBL" id="NFV28046.1"/>
    </source>
</evidence>
<sequence>MNIIEENGLSDYNYFSRNDNQPACNVGRNRDSGQQPGRAILKCGCGGSAPIPVVSINALGTVRPLPLASVTIDPSKLKCPTTVLTFTCEIKSVIDVSLRLNFLIKKSSRNGCCEYICGTHSFSDVIEFAGTQTFSFQVCDNSTCDECVTYSVEYVPIDLILNIGGSINNATLTALAVENLC</sequence>
<dbReference type="Pfam" id="PF14879">
    <property type="entry name" value="DUF4489"/>
    <property type="match status" value="1"/>
</dbReference>
<protein>
    <submittedName>
        <fullName evidence="1">DUF4489 domain-containing protein</fullName>
    </submittedName>
</protein>
<evidence type="ECO:0000313" key="1">
    <source>
        <dbReference type="EMBL" id="NFF89140.1"/>
    </source>
</evidence>
<dbReference type="EMBL" id="SXFB01000029">
    <property type="protein sequence ID" value="NFV28046.1"/>
    <property type="molecule type" value="Genomic_DNA"/>
</dbReference>
<evidence type="ECO:0000313" key="5">
    <source>
        <dbReference type="Proteomes" id="UP000476820"/>
    </source>
</evidence>